<dbReference type="GO" id="GO:0016787">
    <property type="term" value="F:hydrolase activity"/>
    <property type="evidence" value="ECO:0007669"/>
    <property type="project" value="UniProtKB-KW"/>
</dbReference>
<dbReference type="InterPro" id="IPR046879">
    <property type="entry name" value="KANL3/Tex30_Abhydrolase"/>
</dbReference>
<protein>
    <submittedName>
        <fullName evidence="2">Alpha/beta hydrolase</fullName>
    </submittedName>
</protein>
<evidence type="ECO:0000313" key="3">
    <source>
        <dbReference type="Proteomes" id="UP000019753"/>
    </source>
</evidence>
<organism evidence="2 3">
    <name type="scientific">Actinotalea ferrariae CF5-4</name>
    <dbReference type="NCBI Taxonomy" id="948458"/>
    <lineage>
        <taxon>Bacteria</taxon>
        <taxon>Bacillati</taxon>
        <taxon>Actinomycetota</taxon>
        <taxon>Actinomycetes</taxon>
        <taxon>Micrococcales</taxon>
        <taxon>Cellulomonadaceae</taxon>
        <taxon>Actinotalea</taxon>
    </lineage>
</organism>
<dbReference type="EMBL" id="AXCW01000055">
    <property type="protein sequence ID" value="EYR63994.1"/>
    <property type="molecule type" value="Genomic_DNA"/>
</dbReference>
<dbReference type="Proteomes" id="UP000019753">
    <property type="component" value="Unassembled WGS sequence"/>
</dbReference>
<evidence type="ECO:0000259" key="1">
    <source>
        <dbReference type="Pfam" id="PF20408"/>
    </source>
</evidence>
<keyword evidence="3" id="KW-1185">Reference proteome</keyword>
<reference evidence="2 3" key="1">
    <citation type="submission" date="2014-01" db="EMBL/GenBank/DDBJ databases">
        <title>Actinotalea ferrariae CF5-4.</title>
        <authorList>
            <person name="Chen F."/>
            <person name="Li Y."/>
            <person name="Wang G."/>
        </authorList>
    </citation>
    <scope>NUCLEOTIDE SEQUENCE [LARGE SCALE GENOMIC DNA]</scope>
    <source>
        <strain evidence="2 3">CF5-4</strain>
    </source>
</reference>
<dbReference type="RefSeq" id="WP_034224609.1">
    <property type="nucleotide sequence ID" value="NZ_AXCW01000055.1"/>
</dbReference>
<keyword evidence="2" id="KW-0378">Hydrolase</keyword>
<comment type="caution">
    <text evidence="2">The sequence shown here is derived from an EMBL/GenBank/DDBJ whole genome shotgun (WGS) entry which is preliminary data.</text>
</comment>
<dbReference type="PANTHER" id="PTHR13136">
    <property type="entry name" value="TESTIS DEVELOPMENT PROTEIN PRTD"/>
    <property type="match status" value="1"/>
</dbReference>
<dbReference type="Pfam" id="PF20408">
    <property type="entry name" value="Abhydrolase_11"/>
    <property type="match status" value="1"/>
</dbReference>
<sequence>RAPTLDAGWEDVVAALADGPLAGLPVVVGGRSSGARVACRTAAACDAAAVLCLAFPVRPPGRPDAPDRLAELAAAGVPVLVVQGAADPFGVPPVDGPAELVVVDGDHSLRRGLPATAAAVRAWLDRVLPPVSD</sequence>
<feature type="domain" description="KANL3/Tex30 alpha/beta hydrolase-like" evidence="1">
    <location>
        <begin position="1"/>
        <end position="92"/>
    </location>
</feature>
<name>A0A021VS11_9CELL</name>
<proteinExistence type="predicted"/>
<gene>
    <name evidence="2" type="ORF">N866_16495</name>
</gene>
<dbReference type="SUPFAM" id="SSF53474">
    <property type="entry name" value="alpha/beta-Hydrolases"/>
    <property type="match status" value="1"/>
</dbReference>
<accession>A0A021VS11</accession>
<dbReference type="PANTHER" id="PTHR13136:SF11">
    <property type="entry name" value="TESTIS-EXPRESSED PROTEIN 30"/>
    <property type="match status" value="1"/>
</dbReference>
<dbReference type="InterPro" id="IPR029058">
    <property type="entry name" value="AB_hydrolase_fold"/>
</dbReference>
<dbReference type="Gene3D" id="3.40.50.1820">
    <property type="entry name" value="alpha/beta hydrolase"/>
    <property type="match status" value="1"/>
</dbReference>
<dbReference type="InterPro" id="IPR026555">
    <property type="entry name" value="NSL3/Tex30"/>
</dbReference>
<dbReference type="AlphaFoldDB" id="A0A021VS11"/>
<feature type="non-terminal residue" evidence="2">
    <location>
        <position position="1"/>
    </location>
</feature>
<evidence type="ECO:0000313" key="2">
    <source>
        <dbReference type="EMBL" id="EYR63994.1"/>
    </source>
</evidence>